<keyword evidence="2" id="KW-0106">Calcium</keyword>
<dbReference type="EMBL" id="JARKHS020007024">
    <property type="protein sequence ID" value="KAK8782092.1"/>
    <property type="molecule type" value="Genomic_DNA"/>
</dbReference>
<comment type="similarity">
    <text evidence="1 2">Belongs to the phospholipid scramblase family.</text>
</comment>
<accession>A0AAQ4F5U6</accession>
<sequence>MSADLSKVRPGRGAFQPPAGGPGEMEVQAPPGTPIAHVYQNCSFCYPYFSIYDSRKQNVLNIAGPFCTTSMPCKCDVEFEVKSTNGVVVGKITKQFSGALKELFTDADVFGVTFPLDMDVRMKAALIAAAMLIDFLFFEEGKKPTTN</sequence>
<dbReference type="GO" id="GO:0017128">
    <property type="term" value="F:phospholipid scramblase activity"/>
    <property type="evidence" value="ECO:0007669"/>
    <property type="project" value="InterPro"/>
</dbReference>
<comment type="function">
    <text evidence="2">May mediate accelerated ATP-independent bidirectional transbilayer migration of phospholipids upon binding calcium ions that results in a loss of phospholipid asymmetry in the plasma membrane.</text>
</comment>
<dbReference type="InterPro" id="IPR005552">
    <property type="entry name" value="Scramblase"/>
</dbReference>
<dbReference type="Proteomes" id="UP001321473">
    <property type="component" value="Unassembled WGS sequence"/>
</dbReference>
<reference evidence="4 5" key="1">
    <citation type="journal article" date="2023" name="Arcadia Sci">
        <title>De novo assembly of a long-read Amblyomma americanum tick genome.</title>
        <authorList>
            <person name="Chou S."/>
            <person name="Poskanzer K.E."/>
            <person name="Rollins M."/>
            <person name="Thuy-Boun P.S."/>
        </authorList>
    </citation>
    <scope>NUCLEOTIDE SEQUENCE [LARGE SCALE GENOMIC DNA]</scope>
    <source>
        <strain evidence="4">F_SG_1</strain>
        <tissue evidence="4">Salivary glands</tissue>
    </source>
</reference>
<keyword evidence="2" id="KW-0564">Palmitate</keyword>
<evidence type="ECO:0000313" key="4">
    <source>
        <dbReference type="EMBL" id="KAK8782092.1"/>
    </source>
</evidence>
<keyword evidence="2" id="KW-0449">Lipoprotein</keyword>
<comment type="caution">
    <text evidence="4">The sequence shown here is derived from an EMBL/GenBank/DDBJ whole genome shotgun (WGS) entry which is preliminary data.</text>
</comment>
<name>A0AAQ4F5U6_AMBAM</name>
<dbReference type="Pfam" id="PF03803">
    <property type="entry name" value="Scramblase"/>
    <property type="match status" value="1"/>
</dbReference>
<organism evidence="4 5">
    <name type="scientific">Amblyomma americanum</name>
    <name type="common">Lone star tick</name>
    <dbReference type="NCBI Taxonomy" id="6943"/>
    <lineage>
        <taxon>Eukaryota</taxon>
        <taxon>Metazoa</taxon>
        <taxon>Ecdysozoa</taxon>
        <taxon>Arthropoda</taxon>
        <taxon>Chelicerata</taxon>
        <taxon>Arachnida</taxon>
        <taxon>Acari</taxon>
        <taxon>Parasitiformes</taxon>
        <taxon>Ixodida</taxon>
        <taxon>Ixodoidea</taxon>
        <taxon>Ixodidae</taxon>
        <taxon>Amblyomminae</taxon>
        <taxon>Amblyomma</taxon>
    </lineage>
</organism>
<dbReference type="PANTHER" id="PTHR23248:SF9">
    <property type="entry name" value="PHOSPHOLIPID SCRAMBLASE"/>
    <property type="match status" value="1"/>
</dbReference>
<dbReference type="AlphaFoldDB" id="A0AAQ4F5U6"/>
<dbReference type="InterPro" id="IPR025659">
    <property type="entry name" value="Tubby-like_C"/>
</dbReference>
<gene>
    <name evidence="4" type="ORF">V5799_016570</name>
</gene>
<keyword evidence="5" id="KW-1185">Reference proteome</keyword>
<dbReference type="PANTHER" id="PTHR23248">
    <property type="entry name" value="PHOSPHOLIPID SCRAMBLASE-RELATED"/>
    <property type="match status" value="1"/>
</dbReference>
<evidence type="ECO:0000313" key="5">
    <source>
        <dbReference type="Proteomes" id="UP001321473"/>
    </source>
</evidence>
<proteinExistence type="inferred from homology"/>
<evidence type="ECO:0000256" key="1">
    <source>
        <dbReference type="ARBA" id="ARBA00005350"/>
    </source>
</evidence>
<protein>
    <recommendedName>
        <fullName evidence="2">Phospholipid scramblase</fullName>
    </recommendedName>
</protein>
<dbReference type="GO" id="GO:0005886">
    <property type="term" value="C:plasma membrane"/>
    <property type="evidence" value="ECO:0007669"/>
    <property type="project" value="TreeGrafter"/>
</dbReference>
<comment type="cofactor">
    <cofactor evidence="2">
        <name>Ca(2+)</name>
        <dbReference type="ChEBI" id="CHEBI:29108"/>
    </cofactor>
</comment>
<feature type="region of interest" description="Disordered" evidence="3">
    <location>
        <begin position="1"/>
        <end position="27"/>
    </location>
</feature>
<evidence type="ECO:0000256" key="3">
    <source>
        <dbReference type="SAM" id="MobiDB-lite"/>
    </source>
</evidence>
<dbReference type="SUPFAM" id="SSF54518">
    <property type="entry name" value="Tubby C-terminal domain-like"/>
    <property type="match status" value="1"/>
</dbReference>
<evidence type="ECO:0000256" key="2">
    <source>
        <dbReference type="RuleBase" id="RU363116"/>
    </source>
</evidence>